<feature type="compositionally biased region" description="Basic and acidic residues" evidence="1">
    <location>
        <begin position="483"/>
        <end position="493"/>
    </location>
</feature>
<gene>
    <name evidence="3" type="ORF">RDB_LOCUS137988</name>
</gene>
<feature type="domain" description="DUF6532" evidence="2">
    <location>
        <begin position="214"/>
        <end position="401"/>
    </location>
</feature>
<feature type="compositionally biased region" description="Basic and acidic residues" evidence="1">
    <location>
        <begin position="449"/>
        <end position="460"/>
    </location>
</feature>
<proteinExistence type="predicted"/>
<feature type="compositionally biased region" description="Low complexity" evidence="1">
    <location>
        <begin position="59"/>
        <end position="73"/>
    </location>
</feature>
<feature type="region of interest" description="Disordered" evidence="1">
    <location>
        <begin position="103"/>
        <end position="138"/>
    </location>
</feature>
<protein>
    <recommendedName>
        <fullName evidence="2">DUF6532 domain-containing protein</fullName>
    </recommendedName>
</protein>
<evidence type="ECO:0000313" key="3">
    <source>
        <dbReference type="EMBL" id="CAE6445809.1"/>
    </source>
</evidence>
<dbReference type="EMBL" id="CAJMWS010000463">
    <property type="protein sequence ID" value="CAE6445809.1"/>
    <property type="molecule type" value="Genomic_DNA"/>
</dbReference>
<dbReference type="Pfam" id="PF20149">
    <property type="entry name" value="DUF6532"/>
    <property type="match status" value="1"/>
</dbReference>
<feature type="region of interest" description="Disordered" evidence="1">
    <location>
        <begin position="56"/>
        <end position="80"/>
    </location>
</feature>
<feature type="compositionally biased region" description="Basic and acidic residues" evidence="1">
    <location>
        <begin position="510"/>
        <end position="533"/>
    </location>
</feature>
<feature type="compositionally biased region" description="Acidic residues" evidence="1">
    <location>
        <begin position="494"/>
        <end position="509"/>
    </location>
</feature>
<dbReference type="Proteomes" id="UP000663846">
    <property type="component" value="Unassembled WGS sequence"/>
</dbReference>
<feature type="compositionally biased region" description="Basic residues" evidence="1">
    <location>
        <begin position="569"/>
        <end position="579"/>
    </location>
</feature>
<dbReference type="AlphaFoldDB" id="A0A8H3GBU0"/>
<feature type="compositionally biased region" description="Low complexity" evidence="1">
    <location>
        <begin position="540"/>
        <end position="549"/>
    </location>
</feature>
<accession>A0A8H3GBU0</accession>
<name>A0A8H3GBU0_9AGAM</name>
<evidence type="ECO:0000259" key="2">
    <source>
        <dbReference type="Pfam" id="PF20149"/>
    </source>
</evidence>
<evidence type="ECO:0000313" key="4">
    <source>
        <dbReference type="Proteomes" id="UP000663846"/>
    </source>
</evidence>
<feature type="region of interest" description="Disordered" evidence="1">
    <location>
        <begin position="428"/>
        <end position="668"/>
    </location>
</feature>
<organism evidence="3 4">
    <name type="scientific">Rhizoctonia solani</name>
    <dbReference type="NCBI Taxonomy" id="456999"/>
    <lineage>
        <taxon>Eukaryota</taxon>
        <taxon>Fungi</taxon>
        <taxon>Dikarya</taxon>
        <taxon>Basidiomycota</taxon>
        <taxon>Agaricomycotina</taxon>
        <taxon>Agaricomycetes</taxon>
        <taxon>Cantharellales</taxon>
        <taxon>Ceratobasidiaceae</taxon>
        <taxon>Rhizoctonia</taxon>
    </lineage>
</organism>
<sequence>MPAPTVEASVGIAGAFDGEELQDMGTVEADDVGSTGGTKIRKAPFKGGTHLAFRSQSQVPSVSTAPSACSSSPELSRASTPLITPSRISSQRPLTLVGKHATTPVVPNTHRSSSLKAHVQSSSANTATNKPQGAWSASSHIVQSNLTDVIKWDIDSEEEEAECNRIEQDDTAYVLGETSCDEDRPKKKGKAKSSDYQGPVRAILEATLDKVFANLLAQGFFIEAKELDELIARTWRFCAIRIVNNPTLNRYSISLNKLRAIKYRITTWQGKLKDAIKPKVAGAYGLTGTADKVKAAVDELLDHEFHRRPGSEPGTGYYQHPLLQIAFDATVFSKRKGKPPIGAKFSKMFVKMPLPTIALLCAIIHFLLETSRSDDSEEECDDSIIREMLEEYYEDHLQSLLNLAKVDPKTVGRIQTRMYQRGIKRVPVKPATAAKSESNAGRRVLSIKDIVRSEPKPSMDREDDAESESKSAEGSGSGSGEEGNAHEAEGGDEQREDEDEEGGDEGQDREDEREGGAKGGRRNREAEEKEAGKGKGKGKGSASGSKSGRPPVDDEGVSCESAGEDAGKGKGKLVRRAKKLAALPSPATPVKSRLRPKLKPPPTTSDTPESGTGENMHKSKGDGGEEVNQVGMKGAGLNGGKRKARVSTDGALAAPPNKRGKRPVTTGV</sequence>
<feature type="compositionally biased region" description="Polar residues" evidence="1">
    <location>
        <begin position="105"/>
        <end position="138"/>
    </location>
</feature>
<evidence type="ECO:0000256" key="1">
    <source>
        <dbReference type="SAM" id="MobiDB-lite"/>
    </source>
</evidence>
<comment type="caution">
    <text evidence="3">The sequence shown here is derived from an EMBL/GenBank/DDBJ whole genome shotgun (WGS) entry which is preliminary data.</text>
</comment>
<dbReference type="InterPro" id="IPR045341">
    <property type="entry name" value="DUF6532"/>
</dbReference>
<reference evidence="3" key="1">
    <citation type="submission" date="2021-01" db="EMBL/GenBank/DDBJ databases">
        <authorList>
            <person name="Kaushik A."/>
        </authorList>
    </citation>
    <scope>NUCLEOTIDE SEQUENCE</scope>
    <source>
        <strain evidence="3">AG1-1C</strain>
    </source>
</reference>